<reference evidence="1 2" key="1">
    <citation type="submission" date="2018-02" db="EMBL/GenBank/DDBJ databases">
        <title>The genomes of Aspergillus section Nigri reveals drivers in fungal speciation.</title>
        <authorList>
            <consortium name="DOE Joint Genome Institute"/>
            <person name="Vesth T.C."/>
            <person name="Nybo J."/>
            <person name="Theobald S."/>
            <person name="Brandl J."/>
            <person name="Frisvad J.C."/>
            <person name="Nielsen K.F."/>
            <person name="Lyhne E.K."/>
            <person name="Kogle M.E."/>
            <person name="Kuo A."/>
            <person name="Riley R."/>
            <person name="Clum A."/>
            <person name="Nolan M."/>
            <person name="Lipzen A."/>
            <person name="Salamov A."/>
            <person name="Henrissat B."/>
            <person name="Wiebenga A."/>
            <person name="De vries R.P."/>
            <person name="Grigoriev I.V."/>
            <person name="Mortensen U.H."/>
            <person name="Andersen M.R."/>
            <person name="Baker S.E."/>
        </authorList>
    </citation>
    <scope>NUCLEOTIDE SEQUENCE [LARGE SCALE GENOMIC DNA]</scope>
    <source>
        <strain evidence="1 2">CBS 121593</strain>
    </source>
</reference>
<dbReference type="Proteomes" id="UP000249402">
    <property type="component" value="Unassembled WGS sequence"/>
</dbReference>
<dbReference type="AlphaFoldDB" id="A0A395H4Y1"/>
<accession>A0A395H4Y1</accession>
<dbReference type="EMBL" id="KZ824430">
    <property type="protein sequence ID" value="RAL02623.1"/>
    <property type="molecule type" value="Genomic_DNA"/>
</dbReference>
<organism evidence="1 2">
    <name type="scientific">Aspergillus ibericus CBS 121593</name>
    <dbReference type="NCBI Taxonomy" id="1448316"/>
    <lineage>
        <taxon>Eukaryota</taxon>
        <taxon>Fungi</taxon>
        <taxon>Dikarya</taxon>
        <taxon>Ascomycota</taxon>
        <taxon>Pezizomycotina</taxon>
        <taxon>Eurotiomycetes</taxon>
        <taxon>Eurotiomycetidae</taxon>
        <taxon>Eurotiales</taxon>
        <taxon>Aspergillaceae</taxon>
        <taxon>Aspergillus</taxon>
        <taxon>Aspergillus subgen. Circumdati</taxon>
    </lineage>
</organism>
<sequence>MASIELAEISFINQIRKSDVSSIFHTAWRGERMHLESGKCESAAFARLSERGLCDKGSVPRFYGQVEQINPVDASPQLNDFLEDQLRPNAILLEYILNIRPIDLSNFAEKRAHKLHQILLEYTEDTDRVLWIDFDRAQTRTPDALQPNHVEWLEEEADMMDYFVKALAADARDGRIYRTWACYYEYVEFRPQSVVYC</sequence>
<evidence type="ECO:0000313" key="2">
    <source>
        <dbReference type="Proteomes" id="UP000249402"/>
    </source>
</evidence>
<dbReference type="RefSeq" id="XP_025576950.1">
    <property type="nucleotide sequence ID" value="XM_025722042.1"/>
</dbReference>
<protein>
    <submittedName>
        <fullName evidence="1">Uncharacterized protein</fullName>
    </submittedName>
</protein>
<dbReference type="VEuPathDB" id="FungiDB:BO80DRAFT_453838"/>
<evidence type="ECO:0000313" key="1">
    <source>
        <dbReference type="EMBL" id="RAL02623.1"/>
    </source>
</evidence>
<dbReference type="OrthoDB" id="4185642at2759"/>
<name>A0A395H4Y1_9EURO</name>
<dbReference type="STRING" id="1448316.A0A395H4Y1"/>
<proteinExistence type="predicted"/>
<keyword evidence="2" id="KW-1185">Reference proteome</keyword>
<dbReference type="GeneID" id="37226907"/>
<gene>
    <name evidence="1" type="ORF">BO80DRAFT_453838</name>
</gene>